<protein>
    <submittedName>
        <fullName evidence="1">Uncharacterized protein</fullName>
    </submittedName>
</protein>
<dbReference type="AlphaFoldDB" id="A0AAD6WPT3"/>
<dbReference type="Proteomes" id="UP001218188">
    <property type="component" value="Unassembled WGS sequence"/>
</dbReference>
<organism evidence="1 2">
    <name type="scientific">Mycena alexandri</name>
    <dbReference type="NCBI Taxonomy" id="1745969"/>
    <lineage>
        <taxon>Eukaryota</taxon>
        <taxon>Fungi</taxon>
        <taxon>Dikarya</taxon>
        <taxon>Basidiomycota</taxon>
        <taxon>Agaricomycotina</taxon>
        <taxon>Agaricomycetes</taxon>
        <taxon>Agaricomycetidae</taxon>
        <taxon>Agaricales</taxon>
        <taxon>Marasmiineae</taxon>
        <taxon>Mycenaceae</taxon>
        <taxon>Mycena</taxon>
    </lineage>
</organism>
<keyword evidence="2" id="KW-1185">Reference proteome</keyword>
<comment type="caution">
    <text evidence="1">The sequence shown here is derived from an EMBL/GenBank/DDBJ whole genome shotgun (WGS) entry which is preliminary data.</text>
</comment>
<feature type="non-terminal residue" evidence="1">
    <location>
        <position position="1"/>
    </location>
</feature>
<accession>A0AAD6WPT3</accession>
<feature type="non-terminal residue" evidence="1">
    <location>
        <position position="95"/>
    </location>
</feature>
<gene>
    <name evidence="1" type="ORF">C8F04DRAFT_922745</name>
</gene>
<reference evidence="1" key="1">
    <citation type="submission" date="2023-03" db="EMBL/GenBank/DDBJ databases">
        <title>Massive genome expansion in bonnet fungi (Mycena s.s.) driven by repeated elements and novel gene families across ecological guilds.</title>
        <authorList>
            <consortium name="Lawrence Berkeley National Laboratory"/>
            <person name="Harder C.B."/>
            <person name="Miyauchi S."/>
            <person name="Viragh M."/>
            <person name="Kuo A."/>
            <person name="Thoen E."/>
            <person name="Andreopoulos B."/>
            <person name="Lu D."/>
            <person name="Skrede I."/>
            <person name="Drula E."/>
            <person name="Henrissat B."/>
            <person name="Morin E."/>
            <person name="Kohler A."/>
            <person name="Barry K."/>
            <person name="LaButti K."/>
            <person name="Morin E."/>
            <person name="Salamov A."/>
            <person name="Lipzen A."/>
            <person name="Mereny Z."/>
            <person name="Hegedus B."/>
            <person name="Baldrian P."/>
            <person name="Stursova M."/>
            <person name="Weitz H."/>
            <person name="Taylor A."/>
            <person name="Grigoriev I.V."/>
            <person name="Nagy L.G."/>
            <person name="Martin F."/>
            <person name="Kauserud H."/>
        </authorList>
    </citation>
    <scope>NUCLEOTIDE SEQUENCE</scope>
    <source>
        <strain evidence="1">CBHHK200</strain>
    </source>
</reference>
<proteinExistence type="predicted"/>
<evidence type="ECO:0000313" key="2">
    <source>
        <dbReference type="Proteomes" id="UP001218188"/>
    </source>
</evidence>
<name>A0AAD6WPT3_9AGAR</name>
<sequence>IQFSFNAQHDCRACECDSSGITKQMQERQESDTIIHSIVHKDDDHFVINTHGLHNAGLLRRYLPVALTKPRPLFTDRRKRHDDLSALLVVTQKEK</sequence>
<evidence type="ECO:0000313" key="1">
    <source>
        <dbReference type="EMBL" id="KAJ7016464.1"/>
    </source>
</evidence>
<dbReference type="EMBL" id="JARJCM010000498">
    <property type="protein sequence ID" value="KAJ7016464.1"/>
    <property type="molecule type" value="Genomic_DNA"/>
</dbReference>